<dbReference type="eggNOG" id="ENOG5030AHG">
    <property type="taxonomic scope" value="Bacteria"/>
</dbReference>
<keyword evidence="2" id="KW-1185">Reference proteome</keyword>
<dbReference type="AlphaFoldDB" id="S4NER0"/>
<protein>
    <recommendedName>
        <fullName evidence="3">YtxH domain-containing protein</fullName>
    </recommendedName>
</protein>
<evidence type="ECO:0000313" key="1">
    <source>
        <dbReference type="EMBL" id="GAD15667.1"/>
    </source>
</evidence>
<accession>S4NER0</accession>
<dbReference type="RefSeq" id="WP_020280130.1">
    <property type="nucleotide sequence ID" value="NZ_AZED01000014.1"/>
</dbReference>
<dbReference type="OrthoDB" id="2298868at2"/>
<organism evidence="1 2">
    <name type="scientific">Lentilactobacillus otakiensis DSM 19908 = JCM 15040</name>
    <dbReference type="NCBI Taxonomy" id="1423780"/>
    <lineage>
        <taxon>Bacteria</taxon>
        <taxon>Bacillati</taxon>
        <taxon>Bacillota</taxon>
        <taxon>Bacilli</taxon>
        <taxon>Lactobacillales</taxon>
        <taxon>Lactobacillaceae</taxon>
        <taxon>Lentilactobacillus</taxon>
    </lineage>
</organism>
<name>S4NER0_9LACO</name>
<dbReference type="Proteomes" id="UP000016361">
    <property type="component" value="Unassembled WGS sequence"/>
</dbReference>
<evidence type="ECO:0008006" key="3">
    <source>
        <dbReference type="Google" id="ProtNLM"/>
    </source>
</evidence>
<proteinExistence type="predicted"/>
<dbReference type="STRING" id="1423780.FD05_GL001423"/>
<dbReference type="GeneID" id="301048652"/>
<evidence type="ECO:0000313" key="2">
    <source>
        <dbReference type="Proteomes" id="UP000016361"/>
    </source>
</evidence>
<gene>
    <name evidence="1" type="ORF">LOT_0205</name>
</gene>
<comment type="caution">
    <text evidence="1">The sequence shown here is derived from an EMBL/GenBank/DDBJ whole genome shotgun (WGS) entry which is preliminary data.</text>
</comment>
<sequence>MKTVFKIVGATAVVAGAYLYSRKETPGEFVERAKNTFNDKKQKASDWKAAYDNFKQSIDHLTAQMPVVEKTISDIQRDVDDAMFQIQPRLEEISKYSDKMK</sequence>
<reference evidence="2" key="1">
    <citation type="journal article" date="2013" name="Genome Announc.">
        <title>Draft Genome Sequence of D-Branched-Chain Amino Acid Producer Lactobacillus otakiensis JCM 15040T, Isolated from a Traditional Japanese Pickle.</title>
        <authorList>
            <person name="Doi K."/>
            <person name="Mori K."/>
            <person name="Mutaguchi Y."/>
            <person name="Tashiro K."/>
            <person name="Fujino Y."/>
            <person name="Ohmori T."/>
            <person name="Kuhara S."/>
            <person name="Ohshima T."/>
        </authorList>
    </citation>
    <scope>NUCLEOTIDE SEQUENCE [LARGE SCALE GENOMIC DNA]</scope>
    <source>
        <strain evidence="2">JCM 15040</strain>
    </source>
</reference>
<dbReference type="EMBL" id="BASH01000001">
    <property type="protein sequence ID" value="GAD15667.1"/>
    <property type="molecule type" value="Genomic_DNA"/>
</dbReference>